<feature type="non-terminal residue" evidence="1">
    <location>
        <position position="1"/>
    </location>
</feature>
<accession>A0A392UK50</accession>
<dbReference type="EMBL" id="LXQA010851367">
    <property type="protein sequence ID" value="MCI74013.1"/>
    <property type="molecule type" value="Genomic_DNA"/>
</dbReference>
<name>A0A392UK50_9FABA</name>
<sequence length="40" mass="4440">PKFEAEPEPGKLVSPGDTLSRQARLVLLVSLDLASRRETY</sequence>
<organism evidence="1 2">
    <name type="scientific">Trifolium medium</name>
    <dbReference type="NCBI Taxonomy" id="97028"/>
    <lineage>
        <taxon>Eukaryota</taxon>
        <taxon>Viridiplantae</taxon>
        <taxon>Streptophyta</taxon>
        <taxon>Embryophyta</taxon>
        <taxon>Tracheophyta</taxon>
        <taxon>Spermatophyta</taxon>
        <taxon>Magnoliopsida</taxon>
        <taxon>eudicotyledons</taxon>
        <taxon>Gunneridae</taxon>
        <taxon>Pentapetalae</taxon>
        <taxon>rosids</taxon>
        <taxon>fabids</taxon>
        <taxon>Fabales</taxon>
        <taxon>Fabaceae</taxon>
        <taxon>Papilionoideae</taxon>
        <taxon>50 kb inversion clade</taxon>
        <taxon>NPAAA clade</taxon>
        <taxon>Hologalegina</taxon>
        <taxon>IRL clade</taxon>
        <taxon>Trifolieae</taxon>
        <taxon>Trifolium</taxon>
    </lineage>
</organism>
<dbReference type="Proteomes" id="UP000265520">
    <property type="component" value="Unassembled WGS sequence"/>
</dbReference>
<proteinExistence type="predicted"/>
<evidence type="ECO:0000313" key="1">
    <source>
        <dbReference type="EMBL" id="MCI74013.1"/>
    </source>
</evidence>
<keyword evidence="2" id="KW-1185">Reference proteome</keyword>
<comment type="caution">
    <text evidence="1">The sequence shown here is derived from an EMBL/GenBank/DDBJ whole genome shotgun (WGS) entry which is preliminary data.</text>
</comment>
<protein>
    <submittedName>
        <fullName evidence="1">Uncharacterized protein</fullName>
    </submittedName>
</protein>
<dbReference type="AlphaFoldDB" id="A0A392UK50"/>
<evidence type="ECO:0000313" key="2">
    <source>
        <dbReference type="Proteomes" id="UP000265520"/>
    </source>
</evidence>
<reference evidence="1 2" key="1">
    <citation type="journal article" date="2018" name="Front. Plant Sci.">
        <title>Red Clover (Trifolium pratense) and Zigzag Clover (T. medium) - A Picture of Genomic Similarities and Differences.</title>
        <authorList>
            <person name="Dluhosova J."/>
            <person name="Istvanek J."/>
            <person name="Nedelnik J."/>
            <person name="Repkova J."/>
        </authorList>
    </citation>
    <scope>NUCLEOTIDE SEQUENCE [LARGE SCALE GENOMIC DNA]</scope>
    <source>
        <strain evidence="2">cv. 10/8</strain>
        <tissue evidence="1">Leaf</tissue>
    </source>
</reference>